<dbReference type="SUPFAM" id="SSF52540">
    <property type="entry name" value="P-loop containing nucleoside triphosphate hydrolases"/>
    <property type="match status" value="1"/>
</dbReference>
<dbReference type="AlphaFoldDB" id="A0A399RTB9"/>
<keyword evidence="5" id="KW-1185">Reference proteome</keyword>
<dbReference type="GO" id="GO:0016020">
    <property type="term" value="C:membrane"/>
    <property type="evidence" value="ECO:0007669"/>
    <property type="project" value="InterPro"/>
</dbReference>
<dbReference type="Pfam" id="PF00005">
    <property type="entry name" value="ABC_tran"/>
    <property type="match status" value="1"/>
</dbReference>
<evidence type="ECO:0000256" key="1">
    <source>
        <dbReference type="ARBA" id="ARBA00022741"/>
    </source>
</evidence>
<dbReference type="OrthoDB" id="9778870at2"/>
<evidence type="ECO:0000259" key="3">
    <source>
        <dbReference type="PROSITE" id="PS50893"/>
    </source>
</evidence>
<dbReference type="EMBL" id="QWFX01000005">
    <property type="protein sequence ID" value="RIJ33137.1"/>
    <property type="molecule type" value="Genomic_DNA"/>
</dbReference>
<dbReference type="GO" id="GO:0140359">
    <property type="term" value="F:ABC-type transporter activity"/>
    <property type="evidence" value="ECO:0007669"/>
    <property type="project" value="InterPro"/>
</dbReference>
<evidence type="ECO:0000313" key="5">
    <source>
        <dbReference type="Proteomes" id="UP000266385"/>
    </source>
</evidence>
<dbReference type="InterPro" id="IPR003439">
    <property type="entry name" value="ABC_transporter-like_ATP-bd"/>
</dbReference>
<dbReference type="Gene3D" id="3.40.50.300">
    <property type="entry name" value="P-loop containing nucleotide triphosphate hydrolases"/>
    <property type="match status" value="1"/>
</dbReference>
<dbReference type="CDD" id="cd03220">
    <property type="entry name" value="ABC_KpsT_Wzt"/>
    <property type="match status" value="1"/>
</dbReference>
<dbReference type="GO" id="GO:0016887">
    <property type="term" value="F:ATP hydrolysis activity"/>
    <property type="evidence" value="ECO:0007669"/>
    <property type="project" value="InterPro"/>
</dbReference>
<keyword evidence="1" id="KW-0547">Nucleotide-binding</keyword>
<dbReference type="Proteomes" id="UP000266385">
    <property type="component" value="Unassembled WGS sequence"/>
</dbReference>
<dbReference type="GO" id="GO:0005524">
    <property type="term" value="F:ATP binding"/>
    <property type="evidence" value="ECO:0007669"/>
    <property type="project" value="UniProtKB-KW"/>
</dbReference>
<dbReference type="PROSITE" id="PS50893">
    <property type="entry name" value="ABC_TRANSPORTER_2"/>
    <property type="match status" value="1"/>
</dbReference>
<proteinExistence type="predicted"/>
<dbReference type="InterPro" id="IPR003593">
    <property type="entry name" value="AAA+_ATPase"/>
</dbReference>
<dbReference type="InterPro" id="IPR015860">
    <property type="entry name" value="ABC_transpr_TagH-like"/>
</dbReference>
<name>A0A399RTB9_9PROT</name>
<dbReference type="PANTHER" id="PTHR46743">
    <property type="entry name" value="TEICHOIC ACIDS EXPORT ATP-BINDING PROTEIN TAGH"/>
    <property type="match status" value="1"/>
</dbReference>
<evidence type="ECO:0000256" key="2">
    <source>
        <dbReference type="ARBA" id="ARBA00022840"/>
    </source>
</evidence>
<dbReference type="SMART" id="SM00382">
    <property type="entry name" value="AAA"/>
    <property type="match status" value="1"/>
</dbReference>
<keyword evidence="2 4" id="KW-0067">ATP-binding</keyword>
<dbReference type="InterPro" id="IPR027417">
    <property type="entry name" value="P-loop_NTPase"/>
</dbReference>
<dbReference type="PROSITE" id="PS00211">
    <property type="entry name" value="ABC_TRANSPORTER_1"/>
    <property type="match status" value="1"/>
</dbReference>
<gene>
    <name evidence="4" type="ORF">D1223_00215</name>
</gene>
<evidence type="ECO:0000313" key="4">
    <source>
        <dbReference type="EMBL" id="RIJ33137.1"/>
    </source>
</evidence>
<protein>
    <submittedName>
        <fullName evidence="4">ABC transporter ATP-binding protein</fullName>
    </submittedName>
</protein>
<sequence length="204" mass="22019">MAALRSLSFRIDHGERVALVGHNGSGKSTLLRALAGVFPVPLGNIEVVGQIGTLLDFGTGFEGESTGRENILYRGMAMGISPAKIKEVEDEIIEFSALGDFIDMPMRTYSAGMFVRLGFAVSTQFSPDVLLIDEVFGAGDAAFQARAFTRMMDVVNSAGIMVLATHDFNLVEQLCSRVIWIEKGRIVADGKPSEIIPDVRAHLA</sequence>
<comment type="caution">
    <text evidence="4">The sequence shown here is derived from an EMBL/GenBank/DDBJ whole genome shotgun (WGS) entry which is preliminary data.</text>
</comment>
<accession>A0A399RTB9</accession>
<dbReference type="PANTHER" id="PTHR46743:SF3">
    <property type="entry name" value="ABC-TYPE POLYSACCHARIDE_POLYOL PHOSPHATE TRANSPORT SYSTEM, ATPASE COMPONENT"/>
    <property type="match status" value="1"/>
</dbReference>
<reference evidence="4 5" key="1">
    <citation type="submission" date="2018-08" db="EMBL/GenBank/DDBJ databases">
        <title>Henriciella mobilis sp. nov., isolated from seawater.</title>
        <authorList>
            <person name="Cheng H."/>
            <person name="Wu Y.-H."/>
            <person name="Xu X.-W."/>
            <person name="Guo L.-L."/>
        </authorList>
    </citation>
    <scope>NUCLEOTIDE SEQUENCE [LARGE SCALE GENOMIC DNA]</scope>
    <source>
        <strain evidence="4 5">JN25</strain>
    </source>
</reference>
<feature type="domain" description="ABC transporter" evidence="3">
    <location>
        <begin position="1"/>
        <end position="203"/>
    </location>
</feature>
<dbReference type="InterPro" id="IPR050683">
    <property type="entry name" value="Bact_Polysacc_Export_ATP-bd"/>
</dbReference>
<dbReference type="InterPro" id="IPR017871">
    <property type="entry name" value="ABC_transporter-like_CS"/>
</dbReference>
<organism evidence="4 5">
    <name type="scientific">Henriciella mobilis</name>
    <dbReference type="NCBI Taxonomy" id="2305467"/>
    <lineage>
        <taxon>Bacteria</taxon>
        <taxon>Pseudomonadati</taxon>
        <taxon>Pseudomonadota</taxon>
        <taxon>Alphaproteobacteria</taxon>
        <taxon>Hyphomonadales</taxon>
        <taxon>Hyphomonadaceae</taxon>
        <taxon>Henriciella</taxon>
    </lineage>
</organism>